<dbReference type="AlphaFoldDB" id="A0A2N9LCA0"/>
<dbReference type="InterPro" id="IPR008023">
    <property type="entry name" value="DUF748"/>
</dbReference>
<name>A0A2N9LCA0_9BACT</name>
<dbReference type="EMBL" id="OKRB01000086">
    <property type="protein sequence ID" value="SPE20888.1"/>
    <property type="molecule type" value="Genomic_DNA"/>
</dbReference>
<dbReference type="Proteomes" id="UP000239735">
    <property type="component" value="Unassembled WGS sequence"/>
</dbReference>
<organism evidence="1 2">
    <name type="scientific">Candidatus Sulfuritelmatomonas gaucii</name>
    <dbReference type="NCBI Taxonomy" id="2043161"/>
    <lineage>
        <taxon>Bacteria</taxon>
        <taxon>Pseudomonadati</taxon>
        <taxon>Acidobacteriota</taxon>
        <taxon>Terriglobia</taxon>
        <taxon>Terriglobales</taxon>
        <taxon>Acidobacteriaceae</taxon>
        <taxon>Candidatus Sulfuritelmatomonas</taxon>
    </lineage>
</organism>
<dbReference type="OrthoDB" id="128715at2"/>
<dbReference type="Pfam" id="PF05359">
    <property type="entry name" value="DUF748"/>
    <property type="match status" value="1"/>
</dbReference>
<sequence>MRKHWVKIVIAVVALLVIVFGLVPFFINADTFRPAIESQLSSALNRKVTLGHLSLSLISGSLVAENISIADDPSLSSTPFLEAKKLDLGIELGQFLFHHSVQITKLTIDTPAIDLIHLENGTWNFSSMGNSGGQPSSATSSMPALSVDELKIKDGSATVASVPAAGNPFTCSAINLDVKHFSFTNAFPFDLSVKLPGDGTVKLSGTAGPIAQQDASKTPFQATLEIKHFDPVAANAVQASDGIAMVADLDAKIASDGGNLSSTGKITASQLKLARNGSPAPQPVDIDFAISDNLDTRAGKVSDLAIHSGTAAVQINGSYQAAMGGVTLNLRLSAPNLAIDQIEQLLPAAGINLPSGSKLKGGSLTANLTITGPASAMTIAGPVEVDNTQLAGFDLGSKIQGLNPLGGTGGGTQIEKVSTDVNSSPQMTSFNNIVASVPAIGTATGSGTISPSEALNFQLVAKFNNASALGSAANAGLNTVASLLGNRSNTAANSGIPLTVTGKASSPSIRANIGAMVKQQAGGLFGSSDGKQNNTVNKLKGLLGK</sequence>
<accession>A0A2N9LCA0</accession>
<gene>
    <name evidence="1" type="ORF">SBA5_30093</name>
</gene>
<dbReference type="GO" id="GO:0090313">
    <property type="term" value="P:regulation of protein targeting to membrane"/>
    <property type="evidence" value="ECO:0007669"/>
    <property type="project" value="TreeGrafter"/>
</dbReference>
<protein>
    <submittedName>
        <fullName evidence="1">Uncharacterized protein</fullName>
    </submittedName>
</protein>
<dbReference type="InterPro" id="IPR052894">
    <property type="entry name" value="AsmA-related"/>
</dbReference>
<dbReference type="PANTHER" id="PTHR30441">
    <property type="entry name" value="DUF748 DOMAIN-CONTAINING PROTEIN"/>
    <property type="match status" value="1"/>
</dbReference>
<proteinExistence type="predicted"/>
<dbReference type="PANTHER" id="PTHR30441:SF8">
    <property type="entry name" value="DUF748 DOMAIN-CONTAINING PROTEIN"/>
    <property type="match status" value="1"/>
</dbReference>
<evidence type="ECO:0000313" key="2">
    <source>
        <dbReference type="Proteomes" id="UP000239735"/>
    </source>
</evidence>
<dbReference type="GO" id="GO:0005886">
    <property type="term" value="C:plasma membrane"/>
    <property type="evidence" value="ECO:0007669"/>
    <property type="project" value="TreeGrafter"/>
</dbReference>
<reference evidence="2" key="1">
    <citation type="submission" date="2018-02" db="EMBL/GenBank/DDBJ databases">
        <authorList>
            <person name="Hausmann B."/>
        </authorList>
    </citation>
    <scope>NUCLEOTIDE SEQUENCE [LARGE SCALE GENOMIC DNA]</scope>
    <source>
        <strain evidence="2">Peat soil MAG SbA5</strain>
    </source>
</reference>
<evidence type="ECO:0000313" key="1">
    <source>
        <dbReference type="EMBL" id="SPE20888.1"/>
    </source>
</evidence>